<gene>
    <name evidence="3" type="ORF">J7337_010923</name>
</gene>
<evidence type="ECO:0000313" key="3">
    <source>
        <dbReference type="EMBL" id="KAG9498039.1"/>
    </source>
</evidence>
<feature type="region of interest" description="Disordered" evidence="1">
    <location>
        <begin position="44"/>
        <end position="70"/>
    </location>
</feature>
<feature type="compositionally biased region" description="Basic and acidic residues" evidence="1">
    <location>
        <begin position="184"/>
        <end position="207"/>
    </location>
</feature>
<keyword evidence="2" id="KW-0732">Signal</keyword>
<dbReference type="Proteomes" id="UP000827133">
    <property type="component" value="Unassembled WGS sequence"/>
</dbReference>
<protein>
    <submittedName>
        <fullName evidence="3">Uncharacterized protein</fullName>
    </submittedName>
</protein>
<feature type="compositionally biased region" description="Basic and acidic residues" evidence="1">
    <location>
        <begin position="144"/>
        <end position="169"/>
    </location>
</feature>
<accession>A0A9P8D9Y3</accession>
<evidence type="ECO:0000313" key="4">
    <source>
        <dbReference type="Proteomes" id="UP000827133"/>
    </source>
</evidence>
<feature type="chain" id="PRO_5040303290" evidence="2">
    <location>
        <begin position="18"/>
        <end position="213"/>
    </location>
</feature>
<dbReference type="KEGG" id="fmu:J7337_010923"/>
<organism evidence="3 4">
    <name type="scientific">Fusarium musae</name>
    <dbReference type="NCBI Taxonomy" id="1042133"/>
    <lineage>
        <taxon>Eukaryota</taxon>
        <taxon>Fungi</taxon>
        <taxon>Dikarya</taxon>
        <taxon>Ascomycota</taxon>
        <taxon>Pezizomycotina</taxon>
        <taxon>Sordariomycetes</taxon>
        <taxon>Hypocreomycetidae</taxon>
        <taxon>Hypocreales</taxon>
        <taxon>Nectriaceae</taxon>
        <taxon>Fusarium</taxon>
    </lineage>
</organism>
<reference evidence="3" key="1">
    <citation type="journal article" date="2021" name="Mol. Plant Microbe Interact.">
        <title>Telomere to telomere genome assembly of Fusarium musae F31, causal agent of crown rot disease of banana.</title>
        <authorList>
            <person name="Degradi L."/>
            <person name="Tava V."/>
            <person name="Kunova A."/>
            <person name="Cortesi P."/>
            <person name="Saracchi M."/>
            <person name="Pasquali M."/>
        </authorList>
    </citation>
    <scope>NUCLEOTIDE SEQUENCE</scope>
    <source>
        <strain evidence="3">F31</strain>
    </source>
</reference>
<comment type="caution">
    <text evidence="3">The sequence shown here is derived from an EMBL/GenBank/DDBJ whole genome shotgun (WGS) entry which is preliminary data.</text>
</comment>
<evidence type="ECO:0000256" key="2">
    <source>
        <dbReference type="SAM" id="SignalP"/>
    </source>
</evidence>
<sequence>MKASHILVLTAPLLALAAPTPSNSQLSKKAEAESFFLQTDVGWFDGGDRKRAISEDSSAKKRAPADADTDAESFFLQTDVGWFDGGDKKRATGGAGSKDLCDDNEPRPEDYDEDLSSVSTFSCASRNGYDYGTDDICEYHMKLDTEGPDSDKELDKNDPDDIEYLEMKMDRRRRKRIANTEAMGGRDEGKAREIQRTNERGIKRGEEEGTSED</sequence>
<feature type="region of interest" description="Disordered" evidence="1">
    <location>
        <begin position="144"/>
        <end position="213"/>
    </location>
</feature>
<proteinExistence type="predicted"/>
<name>A0A9P8D9Y3_9HYPO</name>
<keyword evidence="4" id="KW-1185">Reference proteome</keyword>
<dbReference type="RefSeq" id="XP_044677039.1">
    <property type="nucleotide sequence ID" value="XM_044828485.1"/>
</dbReference>
<feature type="compositionally biased region" description="Basic and acidic residues" evidence="1">
    <location>
        <begin position="46"/>
        <end position="65"/>
    </location>
</feature>
<feature type="region of interest" description="Disordered" evidence="1">
    <location>
        <begin position="91"/>
        <end position="117"/>
    </location>
</feature>
<feature type="compositionally biased region" description="Basic and acidic residues" evidence="1">
    <location>
        <begin position="99"/>
        <end position="109"/>
    </location>
</feature>
<dbReference type="EMBL" id="JAHBCI010000008">
    <property type="protein sequence ID" value="KAG9498039.1"/>
    <property type="molecule type" value="Genomic_DNA"/>
</dbReference>
<dbReference type="AlphaFoldDB" id="A0A9P8D9Y3"/>
<dbReference type="GeneID" id="68318779"/>
<evidence type="ECO:0000256" key="1">
    <source>
        <dbReference type="SAM" id="MobiDB-lite"/>
    </source>
</evidence>
<feature type="signal peptide" evidence="2">
    <location>
        <begin position="1"/>
        <end position="17"/>
    </location>
</feature>